<accession>W4RIE2</accession>
<evidence type="ECO:0000313" key="1">
    <source>
        <dbReference type="EMBL" id="GAE43673.1"/>
    </source>
</evidence>
<dbReference type="Proteomes" id="UP000018949">
    <property type="component" value="Unassembled WGS sequence"/>
</dbReference>
<proteinExistence type="predicted"/>
<gene>
    <name evidence="1" type="ORF">JCM21738_325</name>
</gene>
<dbReference type="EMBL" id="BAUW01000002">
    <property type="protein sequence ID" value="GAE43673.1"/>
    <property type="molecule type" value="Genomic_DNA"/>
</dbReference>
<protein>
    <submittedName>
        <fullName evidence="1">Uncharacterized protein</fullName>
    </submittedName>
</protein>
<dbReference type="RefSeq" id="WP_243462829.1">
    <property type="nucleotide sequence ID" value="NZ_BAUW01000002.1"/>
</dbReference>
<dbReference type="AlphaFoldDB" id="W4RIE2"/>
<name>W4RIE2_9BACI</name>
<evidence type="ECO:0000313" key="2">
    <source>
        <dbReference type="Proteomes" id="UP000018949"/>
    </source>
</evidence>
<organism evidence="1 2">
    <name type="scientific">Mesobacillus boroniphilus JCM 21738</name>
    <dbReference type="NCBI Taxonomy" id="1294265"/>
    <lineage>
        <taxon>Bacteria</taxon>
        <taxon>Bacillati</taxon>
        <taxon>Bacillota</taxon>
        <taxon>Bacilli</taxon>
        <taxon>Bacillales</taxon>
        <taxon>Bacillaceae</taxon>
        <taxon>Mesobacillus</taxon>
    </lineage>
</organism>
<keyword evidence="2" id="KW-1185">Reference proteome</keyword>
<comment type="caution">
    <text evidence="1">The sequence shown here is derived from an EMBL/GenBank/DDBJ whole genome shotgun (WGS) entry which is preliminary data.</text>
</comment>
<sequence length="54" mass="6521">MKRQIPFTMFNERSQASKGMAAIIEKYINKESYNAEKRDNRSFTARLKQFLFER</sequence>
<reference evidence="1 2" key="1">
    <citation type="submission" date="2013-12" db="EMBL/GenBank/DDBJ databases">
        <title>NBRP : Genome information of microbial organism related human and environment.</title>
        <authorList>
            <person name="Hattori M."/>
            <person name="Oshima K."/>
            <person name="Inaba H."/>
            <person name="Suda W."/>
            <person name="Sakamoto M."/>
            <person name="Iino T."/>
            <person name="Kitahara M."/>
            <person name="Oshida Y."/>
            <person name="Iida T."/>
            <person name="Kudo T."/>
            <person name="Itoh T."/>
            <person name="Ahmed I."/>
            <person name="Ohkuma M."/>
        </authorList>
    </citation>
    <scope>NUCLEOTIDE SEQUENCE [LARGE SCALE GENOMIC DNA]</scope>
    <source>
        <strain evidence="1 2">JCM 21738</strain>
    </source>
</reference>